<organism evidence="8 9">
    <name type="scientific">Pseudogemmatithrix spongiicola</name>
    <dbReference type="NCBI Taxonomy" id="3062599"/>
    <lineage>
        <taxon>Bacteria</taxon>
        <taxon>Pseudomonadati</taxon>
        <taxon>Gemmatimonadota</taxon>
        <taxon>Gemmatimonadia</taxon>
        <taxon>Gemmatimonadales</taxon>
        <taxon>Gemmatimonadaceae</taxon>
        <taxon>Pseudogemmatithrix</taxon>
    </lineage>
</organism>
<evidence type="ECO:0000256" key="6">
    <source>
        <dbReference type="SAM" id="SignalP"/>
    </source>
</evidence>
<reference evidence="8" key="1">
    <citation type="submission" date="2023-07" db="EMBL/GenBank/DDBJ databases">
        <authorList>
            <person name="Haufschild T."/>
            <person name="Kallscheuer N."/>
            <person name="Hammer J."/>
            <person name="Kohn T."/>
            <person name="Kabuu M."/>
            <person name="Jogler M."/>
            <person name="Wohfarth N."/>
            <person name="Heuer A."/>
            <person name="Rohde M."/>
            <person name="van Teeseling M.C.F."/>
            <person name="Jogler C."/>
        </authorList>
    </citation>
    <scope>NUCLEOTIDE SEQUENCE</scope>
    <source>
        <strain evidence="7">Strain 138</strain>
        <strain evidence="8">Strain 318</strain>
    </source>
</reference>
<dbReference type="InterPro" id="IPR051906">
    <property type="entry name" value="TolC-like"/>
</dbReference>
<evidence type="ECO:0000313" key="7">
    <source>
        <dbReference type="EMBL" id="WKW11437.1"/>
    </source>
</evidence>
<dbReference type="GO" id="GO:0009279">
    <property type="term" value="C:cell outer membrane"/>
    <property type="evidence" value="ECO:0007669"/>
    <property type="project" value="UniProtKB-SubCell"/>
</dbReference>
<dbReference type="EMBL" id="CP130613">
    <property type="protein sequence ID" value="WKW14347.1"/>
    <property type="molecule type" value="Genomic_DNA"/>
</dbReference>
<evidence type="ECO:0000256" key="3">
    <source>
        <dbReference type="ARBA" id="ARBA00022692"/>
    </source>
</evidence>
<accession>A0AA49JYE5</accession>
<dbReference type="PANTHER" id="PTHR30026:SF20">
    <property type="entry name" value="OUTER MEMBRANE PROTEIN TOLC"/>
    <property type="match status" value="1"/>
</dbReference>
<evidence type="ECO:0000256" key="2">
    <source>
        <dbReference type="ARBA" id="ARBA00022452"/>
    </source>
</evidence>
<name>A0AA49JYE5_9BACT</name>
<feature type="chain" id="PRO_5041438455" evidence="6">
    <location>
        <begin position="23"/>
        <end position="430"/>
    </location>
</feature>
<dbReference type="Proteomes" id="UP001229955">
    <property type="component" value="Chromosome"/>
</dbReference>
<evidence type="ECO:0000256" key="1">
    <source>
        <dbReference type="ARBA" id="ARBA00004442"/>
    </source>
</evidence>
<keyword evidence="4" id="KW-0472">Membrane</keyword>
<evidence type="ECO:0000313" key="8">
    <source>
        <dbReference type="EMBL" id="WKW14347.1"/>
    </source>
</evidence>
<evidence type="ECO:0000256" key="4">
    <source>
        <dbReference type="ARBA" id="ARBA00023136"/>
    </source>
</evidence>
<keyword evidence="3" id="KW-0812">Transmembrane</keyword>
<evidence type="ECO:0000256" key="5">
    <source>
        <dbReference type="ARBA" id="ARBA00023237"/>
    </source>
</evidence>
<dbReference type="GO" id="GO:0015562">
    <property type="term" value="F:efflux transmembrane transporter activity"/>
    <property type="evidence" value="ECO:0007669"/>
    <property type="project" value="InterPro"/>
</dbReference>
<gene>
    <name evidence="7" type="ORF">Strain138_000688</name>
    <name evidence="8" type="ORF">Strain318_000688</name>
</gene>
<evidence type="ECO:0000313" key="9">
    <source>
        <dbReference type="Proteomes" id="UP001229955"/>
    </source>
</evidence>
<feature type="signal peptide" evidence="6">
    <location>
        <begin position="1"/>
        <end position="22"/>
    </location>
</feature>
<sequence length="430" mass="47103">MPNPLRHLCLAVLMAAVTLPLAAQGGGGDALALRDLLHAAERTDRRAVQRALIAEQSALRSTTLDRERLPSLAGFAAGQYVSDVPSIGGTPMVPFQQYDAYLTVRQRLFDPSRAPRQAVERATLEEADARVRGALWTQRQQVSDAFFTLLALDAERATLAAAMTELDTQRRLAETRVAAGSALAGELALLEAELLRRAQALDEIDANRRATRAVLASLTGRAIDETTQLALPSLEAETSRAVAAMDSLRNRPEYAQFAGTRALLDARARQLQRTDLPRVSAFARSGYGRPGINPLARDFQTYWIAGVQLEWTPTLWGGASRDAEVQRLQQEVVRSEEAQFTAQLERAVQRDLAAMDRLARSLASDDTIIALHERAAGEARRRFAEGSITAGELVDRETDLLAARTARDLHRVRLAEAQARFLTTVGQEIP</sequence>
<accession>A0AA49JSZ7</accession>
<dbReference type="PANTHER" id="PTHR30026">
    <property type="entry name" value="OUTER MEMBRANE PROTEIN TOLC"/>
    <property type="match status" value="1"/>
</dbReference>
<dbReference type="EMBL" id="CP130612">
    <property type="protein sequence ID" value="WKW11437.1"/>
    <property type="molecule type" value="Genomic_DNA"/>
</dbReference>
<keyword evidence="9" id="KW-1185">Reference proteome</keyword>
<dbReference type="KEGG" id="pspc:Strain318_000688"/>
<keyword evidence="6" id="KW-0732">Signal</keyword>
<dbReference type="GO" id="GO:0015288">
    <property type="term" value="F:porin activity"/>
    <property type="evidence" value="ECO:0007669"/>
    <property type="project" value="TreeGrafter"/>
</dbReference>
<keyword evidence="2" id="KW-1134">Transmembrane beta strand</keyword>
<dbReference type="Gene3D" id="1.20.1600.10">
    <property type="entry name" value="Outer membrane efflux proteins (OEP)"/>
    <property type="match status" value="1"/>
</dbReference>
<dbReference type="RefSeq" id="WP_367887135.1">
    <property type="nucleotide sequence ID" value="NZ_CP130612.1"/>
</dbReference>
<proteinExistence type="predicted"/>
<protein>
    <submittedName>
        <fullName evidence="8">TolC family protein</fullName>
    </submittedName>
</protein>
<comment type="subcellular location">
    <subcellularLocation>
        <location evidence="1">Cell outer membrane</location>
    </subcellularLocation>
</comment>
<dbReference type="GO" id="GO:1990281">
    <property type="term" value="C:efflux pump complex"/>
    <property type="evidence" value="ECO:0007669"/>
    <property type="project" value="TreeGrafter"/>
</dbReference>
<dbReference type="AlphaFoldDB" id="A0AA49JYE5"/>
<keyword evidence="5" id="KW-0998">Cell outer membrane</keyword>
<dbReference type="SUPFAM" id="SSF56954">
    <property type="entry name" value="Outer membrane efflux proteins (OEP)"/>
    <property type="match status" value="1"/>
</dbReference>